<comment type="caution">
    <text evidence="14">The sequence shown here is derived from an EMBL/GenBank/DDBJ whole genome shotgun (WGS) entry which is preliminary data.</text>
</comment>
<keyword evidence="4 11" id="KW-0138">CF(0)</keyword>
<comment type="function">
    <text evidence="11 12">Key component of the proton channel; it plays a direct role in the translocation of protons across the membrane.</text>
</comment>
<dbReference type="NCBIfam" id="TIGR01131">
    <property type="entry name" value="ATP_synt_6_or_A"/>
    <property type="match status" value="1"/>
</dbReference>
<dbReference type="HAMAP" id="MF_01393">
    <property type="entry name" value="ATP_synth_a_bact"/>
    <property type="match status" value="1"/>
</dbReference>
<evidence type="ECO:0000256" key="9">
    <source>
        <dbReference type="ARBA" id="ARBA00023136"/>
    </source>
</evidence>
<dbReference type="OrthoDB" id="9809130at2"/>
<evidence type="ECO:0000256" key="5">
    <source>
        <dbReference type="ARBA" id="ARBA00022692"/>
    </source>
</evidence>
<dbReference type="Pfam" id="PF00119">
    <property type="entry name" value="ATP-synt_A"/>
    <property type="match status" value="1"/>
</dbReference>
<evidence type="ECO:0000256" key="10">
    <source>
        <dbReference type="ARBA" id="ARBA00023310"/>
    </source>
</evidence>
<keyword evidence="13" id="KW-0732">Signal</keyword>
<keyword evidence="8 11" id="KW-0406">Ion transport</keyword>
<dbReference type="GO" id="GO:0005886">
    <property type="term" value="C:plasma membrane"/>
    <property type="evidence" value="ECO:0007669"/>
    <property type="project" value="UniProtKB-SubCell"/>
</dbReference>
<evidence type="ECO:0000256" key="7">
    <source>
        <dbReference type="ARBA" id="ARBA00022989"/>
    </source>
</evidence>
<comment type="subcellular location">
    <subcellularLocation>
        <location evidence="11 12">Cell membrane</location>
        <topology evidence="11 12">Multi-pass membrane protein</topology>
    </subcellularLocation>
    <subcellularLocation>
        <location evidence="1">Membrane</location>
        <topology evidence="1">Multi-pass membrane protein</topology>
    </subcellularLocation>
</comment>
<organism evidence="14 15">
    <name type="scientific">Paenimyroides tangerinum</name>
    <dbReference type="NCBI Taxonomy" id="2488728"/>
    <lineage>
        <taxon>Bacteria</taxon>
        <taxon>Pseudomonadati</taxon>
        <taxon>Bacteroidota</taxon>
        <taxon>Flavobacteriia</taxon>
        <taxon>Flavobacteriales</taxon>
        <taxon>Flavobacteriaceae</taxon>
        <taxon>Paenimyroides</taxon>
    </lineage>
</organism>
<accession>A0A3P3W204</accession>
<sequence>MVTIKKSLHLLAAVLFAMMPAVSSANVDPVQQGDTVHVEQTAIAVETTEHEASHGEEHAEKSNDQFVKEYIDHHLMDDHYYSFFGDKELHKHYGFALPIILIDNGLKVFMSSEDFVYKGKVVENGGQYFKYYHGKIYEVDGPNGEIVYDAEHHPTNKMPLDFSITKNVAGLFLASLLLFLGFTALAKTYKNGPNALPKGIARGLEPLVIYVRDEMAKPNIGHKYKQFMPYLLSVFFLIFLLNLLGLTPLGLNVTGNISVTVCLALFTFLYVNLSGNKDYWKHIFWMPGVPVPMKIVLAPIEVLGMFTKPFSLLIRLFANITAGHSVVMGLIAVAYVMQEALSTPGAIGISFFLTLFLTFLEILVAFLQAFIFTMLSSLFIGSAVQEHDHH</sequence>
<evidence type="ECO:0000256" key="1">
    <source>
        <dbReference type="ARBA" id="ARBA00004141"/>
    </source>
</evidence>
<keyword evidence="5 11" id="KW-0812">Transmembrane</keyword>
<dbReference type="PRINTS" id="PR00123">
    <property type="entry name" value="ATPASEA"/>
</dbReference>
<evidence type="ECO:0000256" key="12">
    <source>
        <dbReference type="RuleBase" id="RU000483"/>
    </source>
</evidence>
<dbReference type="GO" id="GO:0016787">
    <property type="term" value="F:hydrolase activity"/>
    <property type="evidence" value="ECO:0007669"/>
    <property type="project" value="UniProtKB-KW"/>
</dbReference>
<dbReference type="InterPro" id="IPR045083">
    <property type="entry name" value="ATP_synth_F0_asu_bact/mt"/>
</dbReference>
<keyword evidence="10 11" id="KW-0066">ATP synthesis</keyword>
<dbReference type="EMBL" id="RQVQ01000034">
    <property type="protein sequence ID" value="RRJ89065.1"/>
    <property type="molecule type" value="Genomic_DNA"/>
</dbReference>
<feature type="transmembrane region" description="Helical" evidence="11">
    <location>
        <begin position="227"/>
        <end position="247"/>
    </location>
</feature>
<keyword evidence="14" id="KW-0378">Hydrolase</keyword>
<feature type="chain" id="PRO_5018112558" description="ATP synthase subunit a" evidence="13">
    <location>
        <begin position="26"/>
        <end position="390"/>
    </location>
</feature>
<feature type="transmembrane region" description="Helical" evidence="11">
    <location>
        <begin position="168"/>
        <end position="186"/>
    </location>
</feature>
<dbReference type="PANTHER" id="PTHR11410:SF0">
    <property type="entry name" value="ATP SYNTHASE SUBUNIT A"/>
    <property type="match status" value="1"/>
</dbReference>
<gene>
    <name evidence="11 14" type="primary">atpB</name>
    <name evidence="14" type="ORF">EG240_12775</name>
</gene>
<evidence type="ECO:0000256" key="8">
    <source>
        <dbReference type="ARBA" id="ARBA00023065"/>
    </source>
</evidence>
<dbReference type="Proteomes" id="UP000275719">
    <property type="component" value="Unassembled WGS sequence"/>
</dbReference>
<dbReference type="GO" id="GO:0045259">
    <property type="term" value="C:proton-transporting ATP synthase complex"/>
    <property type="evidence" value="ECO:0007669"/>
    <property type="project" value="UniProtKB-KW"/>
</dbReference>
<feature type="transmembrane region" description="Helical" evidence="11">
    <location>
        <begin position="349"/>
        <end position="372"/>
    </location>
</feature>
<feature type="signal peptide" evidence="13">
    <location>
        <begin position="1"/>
        <end position="25"/>
    </location>
</feature>
<keyword evidence="11" id="KW-1003">Cell membrane</keyword>
<feature type="transmembrane region" description="Helical" evidence="11">
    <location>
        <begin position="253"/>
        <end position="271"/>
    </location>
</feature>
<comment type="similarity">
    <text evidence="2 11 12">Belongs to the ATPase A chain family.</text>
</comment>
<evidence type="ECO:0000256" key="13">
    <source>
        <dbReference type="SAM" id="SignalP"/>
    </source>
</evidence>
<dbReference type="PANTHER" id="PTHR11410">
    <property type="entry name" value="ATP SYNTHASE SUBUNIT A"/>
    <property type="match status" value="1"/>
</dbReference>
<feature type="transmembrane region" description="Helical" evidence="11">
    <location>
        <begin position="283"/>
        <end position="306"/>
    </location>
</feature>
<dbReference type="InterPro" id="IPR000568">
    <property type="entry name" value="ATP_synth_F0_asu"/>
</dbReference>
<dbReference type="CDD" id="cd00310">
    <property type="entry name" value="ATP-synt_Fo_a_6"/>
    <property type="match status" value="1"/>
</dbReference>
<dbReference type="GO" id="GO:0046933">
    <property type="term" value="F:proton-transporting ATP synthase activity, rotational mechanism"/>
    <property type="evidence" value="ECO:0007669"/>
    <property type="project" value="UniProtKB-UniRule"/>
</dbReference>
<dbReference type="SUPFAM" id="SSF81336">
    <property type="entry name" value="F1F0 ATP synthase subunit A"/>
    <property type="match status" value="1"/>
</dbReference>
<evidence type="ECO:0000256" key="11">
    <source>
        <dbReference type="HAMAP-Rule" id="MF_01393"/>
    </source>
</evidence>
<keyword evidence="7 11" id="KW-1133">Transmembrane helix</keyword>
<dbReference type="AlphaFoldDB" id="A0A3P3W204"/>
<evidence type="ECO:0000313" key="15">
    <source>
        <dbReference type="Proteomes" id="UP000275719"/>
    </source>
</evidence>
<evidence type="ECO:0000256" key="6">
    <source>
        <dbReference type="ARBA" id="ARBA00022781"/>
    </source>
</evidence>
<dbReference type="RefSeq" id="WP_125019778.1">
    <property type="nucleotide sequence ID" value="NZ_RQVQ01000034.1"/>
</dbReference>
<keyword evidence="3 11" id="KW-0813">Transport</keyword>
<keyword evidence="15" id="KW-1185">Reference proteome</keyword>
<name>A0A3P3W204_9FLAO</name>
<keyword evidence="6 11" id="KW-0375">Hydrogen ion transport</keyword>
<evidence type="ECO:0000256" key="4">
    <source>
        <dbReference type="ARBA" id="ARBA00022547"/>
    </source>
</evidence>
<dbReference type="InterPro" id="IPR035908">
    <property type="entry name" value="F0_ATP_A_sf"/>
</dbReference>
<reference evidence="14 15" key="1">
    <citation type="submission" date="2018-11" db="EMBL/GenBank/DDBJ databases">
        <title>Flavobacterium sp. nov., YIM 102701-2 draft genome.</title>
        <authorList>
            <person name="Li G."/>
            <person name="Jiang Y."/>
        </authorList>
    </citation>
    <scope>NUCLEOTIDE SEQUENCE [LARGE SCALE GENOMIC DNA]</scope>
    <source>
        <strain evidence="14 15">YIM 102701-2</strain>
    </source>
</reference>
<evidence type="ECO:0000256" key="3">
    <source>
        <dbReference type="ARBA" id="ARBA00022448"/>
    </source>
</evidence>
<feature type="transmembrane region" description="Helical" evidence="11">
    <location>
        <begin position="312"/>
        <end position="337"/>
    </location>
</feature>
<protein>
    <recommendedName>
        <fullName evidence="11 12">ATP synthase subunit a</fullName>
    </recommendedName>
    <alternativeName>
        <fullName evidence="11">ATP synthase F0 sector subunit a</fullName>
    </alternativeName>
    <alternativeName>
        <fullName evidence="11">F-ATPase subunit 6</fullName>
    </alternativeName>
</protein>
<dbReference type="Gene3D" id="1.20.120.220">
    <property type="entry name" value="ATP synthase, F0 complex, subunit A"/>
    <property type="match status" value="1"/>
</dbReference>
<evidence type="ECO:0000256" key="2">
    <source>
        <dbReference type="ARBA" id="ARBA00006810"/>
    </source>
</evidence>
<evidence type="ECO:0000313" key="14">
    <source>
        <dbReference type="EMBL" id="RRJ89065.1"/>
    </source>
</evidence>
<keyword evidence="9 11" id="KW-0472">Membrane</keyword>
<proteinExistence type="inferred from homology"/>